<feature type="region of interest" description="Disordered" evidence="1">
    <location>
        <begin position="96"/>
        <end position="117"/>
    </location>
</feature>
<evidence type="ECO:0000313" key="2">
    <source>
        <dbReference type="EMBL" id="CAH3193664.1"/>
    </source>
</evidence>
<sequence>MSLIAGVLNIEGHGERRKHCTGGNHGNLLEPAADRHCGDQVNPVSRSVNLHRHCAVACFVLKQQCSTNRCQCQKGGLTCTKLYACSDDDEPCEKALQEDDGDEYVDDNDESDNSYNN</sequence>
<feature type="compositionally biased region" description="Acidic residues" evidence="1">
    <location>
        <begin position="98"/>
        <end position="117"/>
    </location>
</feature>
<accession>A0ABN8SUN2</accession>
<reference evidence="2 3" key="1">
    <citation type="submission" date="2022-05" db="EMBL/GenBank/DDBJ databases">
        <authorList>
            <consortium name="Genoscope - CEA"/>
            <person name="William W."/>
        </authorList>
    </citation>
    <scope>NUCLEOTIDE SEQUENCE [LARGE SCALE GENOMIC DNA]</scope>
</reference>
<comment type="caution">
    <text evidence="2">The sequence shown here is derived from an EMBL/GenBank/DDBJ whole genome shotgun (WGS) entry which is preliminary data.</text>
</comment>
<evidence type="ECO:0000256" key="1">
    <source>
        <dbReference type="SAM" id="MobiDB-lite"/>
    </source>
</evidence>
<dbReference type="Proteomes" id="UP001159427">
    <property type="component" value="Unassembled WGS sequence"/>
</dbReference>
<evidence type="ECO:0000313" key="3">
    <source>
        <dbReference type="Proteomes" id="UP001159427"/>
    </source>
</evidence>
<feature type="non-terminal residue" evidence="2">
    <location>
        <position position="117"/>
    </location>
</feature>
<protein>
    <submittedName>
        <fullName evidence="2">Uncharacterized protein</fullName>
    </submittedName>
</protein>
<organism evidence="2 3">
    <name type="scientific">Porites evermanni</name>
    <dbReference type="NCBI Taxonomy" id="104178"/>
    <lineage>
        <taxon>Eukaryota</taxon>
        <taxon>Metazoa</taxon>
        <taxon>Cnidaria</taxon>
        <taxon>Anthozoa</taxon>
        <taxon>Hexacorallia</taxon>
        <taxon>Scleractinia</taxon>
        <taxon>Fungiina</taxon>
        <taxon>Poritidae</taxon>
        <taxon>Porites</taxon>
    </lineage>
</organism>
<name>A0ABN8SUN2_9CNID</name>
<gene>
    <name evidence="2" type="ORF">PEVE_00026271</name>
</gene>
<keyword evidence="3" id="KW-1185">Reference proteome</keyword>
<dbReference type="EMBL" id="CALNXI010003555">
    <property type="protein sequence ID" value="CAH3193664.1"/>
    <property type="molecule type" value="Genomic_DNA"/>
</dbReference>
<proteinExistence type="predicted"/>